<dbReference type="Pfam" id="PF20946">
    <property type="entry name" value="Ctf4_C"/>
    <property type="match status" value="1"/>
</dbReference>
<comment type="caution">
    <text evidence="11">The sequence shown here is derived from an EMBL/GenBank/DDBJ whole genome shotgun (WGS) entry which is preliminary data.</text>
</comment>
<keyword evidence="6" id="KW-0175">Coiled coil</keyword>
<feature type="compositionally biased region" description="Basic and acidic residues" evidence="7">
    <location>
        <begin position="1089"/>
        <end position="1102"/>
    </location>
</feature>
<dbReference type="GO" id="GO:0006261">
    <property type="term" value="P:DNA-templated DNA replication"/>
    <property type="evidence" value="ECO:0007669"/>
    <property type="project" value="TreeGrafter"/>
</dbReference>
<organism evidence="11 12">
    <name type="scientific">Agaricus bisporus var. burnettii</name>
    <dbReference type="NCBI Taxonomy" id="192524"/>
    <lineage>
        <taxon>Eukaryota</taxon>
        <taxon>Fungi</taxon>
        <taxon>Dikarya</taxon>
        <taxon>Basidiomycota</taxon>
        <taxon>Agaricomycotina</taxon>
        <taxon>Agaricomycetes</taxon>
        <taxon>Agaricomycetidae</taxon>
        <taxon>Agaricales</taxon>
        <taxon>Agaricineae</taxon>
        <taxon>Agaricaceae</taxon>
        <taxon>Agaricus</taxon>
    </lineage>
</organism>
<dbReference type="Proteomes" id="UP000629468">
    <property type="component" value="Unassembled WGS sequence"/>
</dbReference>
<protein>
    <recommendedName>
        <fullName evidence="13">Minichromosome loss protein Mcl1 middle region domain-containing protein</fullName>
    </recommendedName>
</protein>
<feature type="region of interest" description="Disordered" evidence="7">
    <location>
        <begin position="880"/>
        <end position="912"/>
    </location>
</feature>
<feature type="coiled-coil region" evidence="6">
    <location>
        <begin position="793"/>
        <end position="827"/>
    </location>
</feature>
<evidence type="ECO:0000259" key="9">
    <source>
        <dbReference type="Pfam" id="PF20946"/>
    </source>
</evidence>
<dbReference type="PANTHER" id="PTHR19932:SF10">
    <property type="entry name" value="WD REPEAT AND HMG-BOX DNA-BINDING PROTEIN 1"/>
    <property type="match status" value="1"/>
</dbReference>
<dbReference type="GO" id="GO:0003682">
    <property type="term" value="F:chromatin binding"/>
    <property type="evidence" value="ECO:0007669"/>
    <property type="project" value="TreeGrafter"/>
</dbReference>
<dbReference type="InterPro" id="IPR036322">
    <property type="entry name" value="WD40_repeat_dom_sf"/>
</dbReference>
<dbReference type="PROSITE" id="PS50294">
    <property type="entry name" value="WD_REPEATS_REGION"/>
    <property type="match status" value="2"/>
</dbReference>
<evidence type="ECO:0000313" key="12">
    <source>
        <dbReference type="Proteomes" id="UP000629468"/>
    </source>
</evidence>
<evidence type="ECO:0000313" key="11">
    <source>
        <dbReference type="EMBL" id="KAF7783003.1"/>
    </source>
</evidence>
<name>A0A8H7KK79_AGABI</name>
<feature type="region of interest" description="Disordered" evidence="7">
    <location>
        <begin position="836"/>
        <end position="866"/>
    </location>
</feature>
<keyword evidence="2 5" id="KW-0853">WD repeat</keyword>
<dbReference type="InterPro" id="IPR015943">
    <property type="entry name" value="WD40/YVTN_repeat-like_dom_sf"/>
</dbReference>
<evidence type="ECO:0000256" key="2">
    <source>
        <dbReference type="ARBA" id="ARBA00022574"/>
    </source>
</evidence>
<feature type="region of interest" description="Disordered" evidence="7">
    <location>
        <begin position="1038"/>
        <end position="1151"/>
    </location>
</feature>
<dbReference type="PANTHER" id="PTHR19932">
    <property type="entry name" value="WD REPEAT AND HMG-BOX DNA BINDING PROTEIN"/>
    <property type="match status" value="1"/>
</dbReference>
<feature type="domain" description="WDHD1 first WD40" evidence="10">
    <location>
        <begin position="8"/>
        <end position="303"/>
    </location>
</feature>
<dbReference type="InterPro" id="IPR001680">
    <property type="entry name" value="WD40_rpt"/>
</dbReference>
<feature type="repeat" description="WD" evidence="5">
    <location>
        <begin position="132"/>
        <end position="173"/>
    </location>
</feature>
<dbReference type="EMBL" id="JABXXO010000003">
    <property type="protein sequence ID" value="KAF7783003.1"/>
    <property type="molecule type" value="Genomic_DNA"/>
</dbReference>
<sequence length="1151" mass="126691">MAVVSNPAHPDGHTCLAFSPDGAFVYTGGTDYLVRIWSIDNDGTNEPESATDAEHEISSLAISHDFWLSASDDLVRRYVKHDTQLHGFVTNTNGVRIRSVAIDPKGKNIAVASDELFIKLIDAEDTTDVQQLQGHTKGVRQVSWDPTSNFLTSCGSDGKILVWNTSAAETTLEATIEGVLPIITDQESNEFLLHDCSAVWHPSGKCFYVVSRSHEIVSVNKSTWTKDSTFIDKDITGAITALAISPNGLYLASACQSNVYIWSTDSQRVVTRHIARLGGTVVTALSWCPTKNHLAWADGNGEFFQWQKPISDGQPDPVKVINSSTTAKPRADLDLFGEEPLDTGTSALALDQNIDAEVEAEDDYDNWIVDDLGGGMQDEPTAGPKASDGYVKEMVSITKAQPAFQPGSTPMVNKKCFMAYNLIGVIEATDQDTYQIINVEFFDHSTRKNFHFTDHFKHNLGYLGERGAVFACPPEGEHPAQVLFRPYGNMSTPRKEWTYQLKRKDSRILGVAAGGLSPSSSLRETTDSDLQGYGDVAVATSEGDLTFLTGTGRERRITGLGGDFVSMVASSEWLFVVYRAGSTTIDGSQNLSYCIINFDDFSVRQRGILPLPKGHTLKWIGLTDQNAPVTYDTTGCIHVLTKFRIPHHASWARILDTNLLERKQGKDESYWPVGMSENTFHCLILKGRQEYPAFPKPLIQELPIILPFRRDEPKEEMIERQLLYVQTSLDLLDEELTTEDIVSRERNIDKELILLIQAACKSDDAPRVIELVKLLHLLPSFDAAIKIAGFYHLLGLQEKLEVLKSEREEAEDRLEVLREKRKRWLKMTNVPREIDYSSSTTKRNGGGRRYDPLGDTGPPPMIQRPGMSRVEKPIVERTRFSSNAPTTQTQSVRDDSSMTMTRSPSPSPWDNDMELGGGAVSLNGNDDYNTLGAGGEELGFGTMTGLGGTAQKRKRNDDMEDVGVSQVSDVSIMPPPPKQKTNPFARKNNTSESNTTRNPFSLRPKPSTILNGGGGGITGRGSIQKSDSFFDKVEAAADNGKKSITKKSSSKSTTKDKSSALVSGNNGPKQTTLFGMMPRAFQTSQAPKKPSEEVSKKQGRSDDGEEMGEETQELLGSCPPDIADMGASESQMTLMDSRGLEETQLDETQVD</sequence>
<evidence type="ECO:0000256" key="7">
    <source>
        <dbReference type="SAM" id="MobiDB-lite"/>
    </source>
</evidence>
<dbReference type="PROSITE" id="PS50082">
    <property type="entry name" value="WD_REPEATS_2"/>
    <property type="match status" value="2"/>
</dbReference>
<dbReference type="Gene3D" id="2.130.10.10">
    <property type="entry name" value="YVTN repeat-like/Quinoprotein amine dehydrogenase"/>
    <property type="match status" value="2"/>
</dbReference>
<dbReference type="SMART" id="SM00320">
    <property type="entry name" value="WD40"/>
    <property type="match status" value="6"/>
</dbReference>
<dbReference type="AlphaFoldDB" id="A0A8H7KK79"/>
<dbReference type="GO" id="GO:0000278">
    <property type="term" value="P:mitotic cell cycle"/>
    <property type="evidence" value="ECO:0007669"/>
    <property type="project" value="TreeGrafter"/>
</dbReference>
<evidence type="ECO:0000256" key="1">
    <source>
        <dbReference type="ARBA" id="ARBA00004123"/>
    </source>
</evidence>
<dbReference type="InterPro" id="IPR022100">
    <property type="entry name" value="WDHD1/CFT4_beta-prop_2nd"/>
</dbReference>
<feature type="repeat" description="WD" evidence="5">
    <location>
        <begin position="6"/>
        <end position="41"/>
    </location>
</feature>
<feature type="compositionally biased region" description="Polar residues" evidence="7">
    <location>
        <begin position="880"/>
        <end position="891"/>
    </location>
</feature>
<dbReference type="InterPro" id="IPR048591">
    <property type="entry name" value="WDHD1/CFT4_hel"/>
</dbReference>
<feature type="compositionally biased region" description="Polar residues" evidence="7">
    <location>
        <begin position="979"/>
        <end position="999"/>
    </location>
</feature>
<dbReference type="SUPFAM" id="SSF50978">
    <property type="entry name" value="WD40 repeat-like"/>
    <property type="match status" value="1"/>
</dbReference>
<accession>A0A8H7KK79</accession>
<evidence type="ECO:0000259" key="10">
    <source>
        <dbReference type="Pfam" id="PF24817"/>
    </source>
</evidence>
<keyword evidence="4" id="KW-0539">Nucleus</keyword>
<comment type="subcellular location">
    <subcellularLocation>
        <location evidence="1">Nucleus</location>
    </subcellularLocation>
</comment>
<dbReference type="GO" id="GO:0043596">
    <property type="term" value="C:nuclear replication fork"/>
    <property type="evidence" value="ECO:0007669"/>
    <property type="project" value="TreeGrafter"/>
</dbReference>
<feature type="region of interest" description="Disordered" evidence="7">
    <location>
        <begin position="948"/>
        <end position="1023"/>
    </location>
</feature>
<feature type="domain" description="WDHD1/CFT4 second beta-propeller" evidence="8">
    <location>
        <begin position="403"/>
        <end position="707"/>
    </location>
</feature>
<dbReference type="GO" id="GO:0006281">
    <property type="term" value="P:DNA repair"/>
    <property type="evidence" value="ECO:0007669"/>
    <property type="project" value="TreeGrafter"/>
</dbReference>
<gene>
    <name evidence="11" type="ORF">Agabi119p4_2379</name>
</gene>
<evidence type="ECO:0000256" key="6">
    <source>
        <dbReference type="SAM" id="Coils"/>
    </source>
</evidence>
<dbReference type="Pfam" id="PF12341">
    <property type="entry name" value="Mcl1_mid"/>
    <property type="match status" value="1"/>
</dbReference>
<dbReference type="Pfam" id="PF24817">
    <property type="entry name" value="WD40_WDHD1_1st"/>
    <property type="match status" value="1"/>
</dbReference>
<evidence type="ECO:0008006" key="13">
    <source>
        <dbReference type="Google" id="ProtNLM"/>
    </source>
</evidence>
<feature type="domain" description="WDHD1/CFT4 helical bundle" evidence="9">
    <location>
        <begin position="715"/>
        <end position="809"/>
    </location>
</feature>
<reference evidence="11 12" key="1">
    <citation type="journal article" name="Sci. Rep.">
        <title>Telomere-to-telomere assembled and centromere annotated genomes of the two main subspecies of the button mushroom Agaricus bisporus reveal especially polymorphic chromosome ends.</title>
        <authorList>
            <person name="Sonnenberg A.S.M."/>
            <person name="Sedaghat-Telgerd N."/>
            <person name="Lavrijssen B."/>
            <person name="Ohm R.A."/>
            <person name="Hendrickx P.M."/>
            <person name="Scholtmeijer K."/>
            <person name="Baars J.J.P."/>
            <person name="van Peer A."/>
        </authorList>
    </citation>
    <scope>NUCLEOTIDE SEQUENCE [LARGE SCALE GENOMIC DNA]</scope>
    <source>
        <strain evidence="11 12">H119_p4</strain>
    </source>
</reference>
<evidence type="ECO:0000259" key="8">
    <source>
        <dbReference type="Pfam" id="PF12341"/>
    </source>
</evidence>
<evidence type="ECO:0000256" key="4">
    <source>
        <dbReference type="ARBA" id="ARBA00023242"/>
    </source>
</evidence>
<evidence type="ECO:0000256" key="5">
    <source>
        <dbReference type="PROSITE-ProRule" id="PRU00221"/>
    </source>
</evidence>
<feature type="compositionally biased region" description="Polar residues" evidence="7">
    <location>
        <begin position="1060"/>
        <end position="1073"/>
    </location>
</feature>
<dbReference type="InterPro" id="IPR057646">
    <property type="entry name" value="WD40_WDHD1_1st"/>
</dbReference>
<evidence type="ECO:0000256" key="3">
    <source>
        <dbReference type="ARBA" id="ARBA00022737"/>
    </source>
</evidence>
<keyword evidence="3" id="KW-0677">Repeat</keyword>
<feature type="compositionally biased region" description="Acidic residues" evidence="7">
    <location>
        <begin position="1103"/>
        <end position="1112"/>
    </location>
</feature>
<proteinExistence type="predicted"/>